<dbReference type="KEGG" id="sfol:H3H32_28455"/>
<dbReference type="Pfam" id="PF12708">
    <property type="entry name" value="Pect-lyase_RHGA_epim"/>
    <property type="match status" value="1"/>
</dbReference>
<protein>
    <recommendedName>
        <fullName evidence="1">Rhamnogalacturonase A/B/Epimerase-like pectate lyase domain-containing protein</fullName>
    </recommendedName>
</protein>
<organism evidence="2 3">
    <name type="scientific">Spirosoma foliorum</name>
    <dbReference type="NCBI Taxonomy" id="2710596"/>
    <lineage>
        <taxon>Bacteria</taxon>
        <taxon>Pseudomonadati</taxon>
        <taxon>Bacteroidota</taxon>
        <taxon>Cytophagia</taxon>
        <taxon>Cytophagales</taxon>
        <taxon>Cytophagaceae</taxon>
        <taxon>Spirosoma</taxon>
    </lineage>
</organism>
<evidence type="ECO:0000259" key="1">
    <source>
        <dbReference type="Pfam" id="PF12708"/>
    </source>
</evidence>
<dbReference type="Proteomes" id="UP000515369">
    <property type="component" value="Chromosome"/>
</dbReference>
<feature type="domain" description="Rhamnogalacturonase A/B/Epimerase-like pectate lyase" evidence="1">
    <location>
        <begin position="2"/>
        <end position="76"/>
    </location>
</feature>
<name>A0A7G5GSJ8_9BACT</name>
<dbReference type="InterPro" id="IPR011050">
    <property type="entry name" value="Pectin_lyase_fold/virulence"/>
</dbReference>
<dbReference type="RefSeq" id="WP_182459118.1">
    <property type="nucleotide sequence ID" value="NZ_CP059732.1"/>
</dbReference>
<reference evidence="2 3" key="1">
    <citation type="submission" date="2020-07" db="EMBL/GenBank/DDBJ databases">
        <title>Spirosoma foliorum sp. nov., isolated from the leaves on the Nejang mountain Korea, Republic of.</title>
        <authorList>
            <person name="Ho H."/>
            <person name="Lee Y.-J."/>
            <person name="Nurcahyanto D.-A."/>
            <person name="Kim S.-G."/>
        </authorList>
    </citation>
    <scope>NUCLEOTIDE SEQUENCE [LARGE SCALE GENOMIC DNA]</scope>
    <source>
        <strain evidence="2 3">PL0136</strain>
    </source>
</reference>
<sequence length="542" mass="57929">MINVKDAQFGAFGDGGHDDTAAIQKAINFAKTLSYPTGGGTYRVNVFFPAGFYYITSPINITNADGIWLTGDGGRYLNTNIIGVTGGVIFDFSGSSLAGCENFTFISNPGNGTSRSTIGTLFALTSNGGLNCGIRNCYFQMQDFPTANSGFGTIGILCVRADEFFVHECLVRANTPIVMSNTTSLVGIGVTNTVSSSFQALTQGNGSMGFIDIQATSLQNYEKRQPALVLNGVNTLNFHGYLSRLTANSGSVETAILCNQYTTNLRIHANIESFSQILKATNGGFEGNEFNIVIANETAPTTSLIDVTGCIVRGLKLRVSLPIIAERPNRYVIYYAPDTNPNQPSSGSIIDSEITCYDIISNQYIISPNLLKQATNVLFNTSQPFEKKGGRLRQLSNNKVSAGTIGSIATATIFSFLQADNTASTNSRGGYYRIWVDGTIQAGSYGSAYSAVLSFQAQIIINQNYIGTMDLPSSTVIILDKSATNPTFIDITGLVINVTFLNRIGTVTITPKASGSSTSEAIVYNGVAEIQSDFLINDPIPL</sequence>
<dbReference type="Gene3D" id="2.160.20.10">
    <property type="entry name" value="Single-stranded right-handed beta-helix, Pectin lyase-like"/>
    <property type="match status" value="1"/>
</dbReference>
<dbReference type="AlphaFoldDB" id="A0A7G5GSJ8"/>
<proteinExistence type="predicted"/>
<dbReference type="InterPro" id="IPR012334">
    <property type="entry name" value="Pectin_lyas_fold"/>
</dbReference>
<accession>A0A7G5GSJ8</accession>
<evidence type="ECO:0000313" key="2">
    <source>
        <dbReference type="EMBL" id="QMW01840.1"/>
    </source>
</evidence>
<evidence type="ECO:0000313" key="3">
    <source>
        <dbReference type="Proteomes" id="UP000515369"/>
    </source>
</evidence>
<gene>
    <name evidence="2" type="ORF">H3H32_28455</name>
</gene>
<dbReference type="SUPFAM" id="SSF51126">
    <property type="entry name" value="Pectin lyase-like"/>
    <property type="match status" value="1"/>
</dbReference>
<dbReference type="EMBL" id="CP059732">
    <property type="protein sequence ID" value="QMW01840.1"/>
    <property type="molecule type" value="Genomic_DNA"/>
</dbReference>
<keyword evidence="3" id="KW-1185">Reference proteome</keyword>
<dbReference type="InterPro" id="IPR024535">
    <property type="entry name" value="RHGA/B-epi-like_pectate_lyase"/>
</dbReference>